<name>A0AAU7LQK3_9BURK</name>
<dbReference type="EMBL" id="CP157675">
    <property type="protein sequence ID" value="XBP69861.1"/>
    <property type="molecule type" value="Genomic_DNA"/>
</dbReference>
<protein>
    <submittedName>
        <fullName evidence="1">Uncharacterized protein</fullName>
    </submittedName>
</protein>
<gene>
    <name evidence="1" type="ORF">ABLV49_18600</name>
</gene>
<evidence type="ECO:0000313" key="1">
    <source>
        <dbReference type="EMBL" id="XBP69861.1"/>
    </source>
</evidence>
<sequence>MQRRTLLAQSLASAAVLALAGGAASGLLQVVMMINPESNRAFAQYGWVHIAIKIIAKYRVLTDRHMALA</sequence>
<dbReference type="AlphaFoldDB" id="A0AAU7LQK3"/>
<dbReference type="RefSeq" id="WP_349278777.1">
    <property type="nucleotide sequence ID" value="NZ_CBCSCU010000026.1"/>
</dbReference>
<accession>A0AAU7LQK3</accession>
<reference evidence="1" key="1">
    <citation type="submission" date="2024-05" db="EMBL/GenBank/DDBJ databases">
        <authorList>
            <person name="Bunk B."/>
            <person name="Swiderski J."/>
            <person name="Sproer C."/>
            <person name="Thiel V."/>
        </authorList>
    </citation>
    <scope>NUCLEOTIDE SEQUENCE</scope>
    <source>
        <strain evidence="1">DSM 17735</strain>
    </source>
</reference>
<organism evidence="1">
    <name type="scientific">Polaromonas hydrogenivorans</name>
    <dbReference type="NCBI Taxonomy" id="335476"/>
    <lineage>
        <taxon>Bacteria</taxon>
        <taxon>Pseudomonadati</taxon>
        <taxon>Pseudomonadota</taxon>
        <taxon>Betaproteobacteria</taxon>
        <taxon>Burkholderiales</taxon>
        <taxon>Comamonadaceae</taxon>
        <taxon>Polaromonas</taxon>
    </lineage>
</organism>
<proteinExistence type="predicted"/>